<sequence>MECLFGNPSYRQFTLQDRKRLPARFYSAISGAMTCRLR</sequence>
<dbReference type="AlphaFoldDB" id="A0A1X7Q028"/>
<evidence type="ECO:0000313" key="2">
    <source>
        <dbReference type="Proteomes" id="UP000193083"/>
    </source>
</evidence>
<organism evidence="1 2">
    <name type="scientific">Mesorhizobium australicum</name>
    <dbReference type="NCBI Taxonomy" id="536018"/>
    <lineage>
        <taxon>Bacteria</taxon>
        <taxon>Pseudomonadati</taxon>
        <taxon>Pseudomonadota</taxon>
        <taxon>Alphaproteobacteria</taxon>
        <taxon>Hyphomicrobiales</taxon>
        <taxon>Phyllobacteriaceae</taxon>
        <taxon>Mesorhizobium</taxon>
    </lineage>
</organism>
<protein>
    <submittedName>
        <fullName evidence="1">Uncharacterized protein</fullName>
    </submittedName>
</protein>
<dbReference type="EMBL" id="FXBL01000004">
    <property type="protein sequence ID" value="SMH57348.1"/>
    <property type="molecule type" value="Genomic_DNA"/>
</dbReference>
<evidence type="ECO:0000313" key="1">
    <source>
        <dbReference type="EMBL" id="SMH57348.1"/>
    </source>
</evidence>
<dbReference type="Proteomes" id="UP000193083">
    <property type="component" value="Unassembled WGS sequence"/>
</dbReference>
<proteinExistence type="predicted"/>
<reference evidence="1 2" key="1">
    <citation type="submission" date="2017-04" db="EMBL/GenBank/DDBJ databases">
        <authorList>
            <person name="Afonso C.L."/>
            <person name="Miller P.J."/>
            <person name="Scott M.A."/>
            <person name="Spackman E."/>
            <person name="Goraichik I."/>
            <person name="Dimitrov K.M."/>
            <person name="Suarez D.L."/>
            <person name="Swayne D.E."/>
        </authorList>
    </citation>
    <scope>NUCLEOTIDE SEQUENCE [LARGE SCALE GENOMIC DNA]</scope>
    <source>
        <strain evidence="1 2">B5P</strain>
    </source>
</reference>
<keyword evidence="2" id="KW-1185">Reference proteome</keyword>
<gene>
    <name evidence="1" type="ORF">SAMN02982922_5762</name>
</gene>
<accession>A0A1X7Q028</accession>
<name>A0A1X7Q028_9HYPH</name>